<dbReference type="SMART" id="SM00049">
    <property type="entry name" value="DEP"/>
    <property type="match status" value="1"/>
</dbReference>
<keyword evidence="5" id="KW-1185">Reference proteome</keyword>
<dbReference type="Proteomes" id="UP000509704">
    <property type="component" value="Chromosome 3"/>
</dbReference>
<dbReference type="PANTHER" id="PTHR10845">
    <property type="entry name" value="REGULATOR OF G PROTEIN SIGNALING"/>
    <property type="match status" value="1"/>
</dbReference>
<sequence>MASDIDTTTLHELVTRSFCRTPNGLIFTYDLKTVYSVFLICLNLQDDSGKKSKKWLPSFPKTTYRFAFSVEEAMERMRNLELQVDIGTTCVNISYKIHAELAFHLLEIFMTAKLLHTPADRTRTSPKEKVLLQPTPKGVSVLQKYVRDIGLKEIPKLLLSDFNSMDLFIFERNPANDSIIHSDSLVRLLFTKLMGPSPNVWSPTKPQDKVASLSKLLEYNNDVFSFESVKYRPFQSKTSFEGIEGDQSDVETESSFKDENRASPFFHKFFTNPDSDSHIQYYVSDGGLRVFKSKVFGQKKTLIDFCFTTKAFWQWIMDCTDVMYPKEAVSVAALFLKAGLIVPILLPPSENCRKRFHVSRSSFYTLSQRGWECIQWNSESGIKRSIDTVSSKRPDALQIKVRDKEWTDREDVYGVQSSGSDEEDLDFANNFQFKSMKDVLSDPGMRYLFRRHLENDFCAENLDAYMEIQKLLKKMDLLEKALSSKAVEGVRFPETMRASRGNIRATVDTAFSRHANECLEMAYHIYSSYIMVNSPYQLNIDHHLRESISRIMLHPRSPLTEKSPTIPNFDDDIFEDAKSSPMTPVESPLLDLSTHCVIKKSSGEGSAEQNIKNELGKKLNVCDDSVAKFSPNFSDSHTECSIINSCSSKNASKYVKLPKIEEDRIFNTLNVLSKLHPKFEVVSHNLHHLMKIDSLQKFMRSNIYQEALSTFIEL</sequence>
<dbReference type="PROSITE" id="PS50132">
    <property type="entry name" value="RGS"/>
    <property type="match status" value="2"/>
</dbReference>
<dbReference type="Pfam" id="PF00615">
    <property type="entry name" value="RGS"/>
    <property type="match status" value="1"/>
</dbReference>
<dbReference type="InterPro" id="IPR036388">
    <property type="entry name" value="WH-like_DNA-bd_sf"/>
</dbReference>
<dbReference type="Gene3D" id="1.10.10.10">
    <property type="entry name" value="Winged helix-like DNA-binding domain superfamily/Winged helix DNA-binding domain"/>
    <property type="match status" value="1"/>
</dbReference>
<dbReference type="GO" id="GO:0009968">
    <property type="term" value="P:negative regulation of signal transduction"/>
    <property type="evidence" value="ECO:0007669"/>
    <property type="project" value="UniProtKB-KW"/>
</dbReference>
<dbReference type="InterPro" id="IPR036305">
    <property type="entry name" value="RGS_sf"/>
</dbReference>
<dbReference type="Pfam" id="PF25889">
    <property type="entry name" value="WHD_Fungal_DR"/>
    <property type="match status" value="1"/>
</dbReference>
<evidence type="ECO:0000259" key="2">
    <source>
        <dbReference type="PROSITE" id="PS50132"/>
    </source>
</evidence>
<feature type="domain" description="RGS" evidence="2">
    <location>
        <begin position="435"/>
        <end position="571"/>
    </location>
</feature>
<dbReference type="SUPFAM" id="SSF46785">
    <property type="entry name" value="Winged helix' DNA-binding domain"/>
    <property type="match status" value="1"/>
</dbReference>
<dbReference type="SUPFAM" id="SSF48097">
    <property type="entry name" value="Regulator of G-protein signaling, RGS"/>
    <property type="match status" value="1"/>
</dbReference>
<dbReference type="InterPro" id="IPR036390">
    <property type="entry name" value="WH_DNA-bd_sf"/>
</dbReference>
<dbReference type="PROSITE" id="PS50186">
    <property type="entry name" value="DEP"/>
    <property type="match status" value="1"/>
</dbReference>
<dbReference type="GeneID" id="59235936"/>
<dbReference type="GO" id="GO:0030695">
    <property type="term" value="F:GTPase regulator activity"/>
    <property type="evidence" value="ECO:0007669"/>
    <property type="project" value="UniProtKB-ARBA"/>
</dbReference>
<dbReference type="AlphaFoldDB" id="A0A7H9B0S0"/>
<dbReference type="PANTHER" id="PTHR10845:SF192">
    <property type="entry name" value="DOUBLE HIT, ISOFORM B"/>
    <property type="match status" value="1"/>
</dbReference>
<dbReference type="InterPro" id="IPR016137">
    <property type="entry name" value="RGS"/>
</dbReference>
<dbReference type="InterPro" id="IPR058855">
    <property type="entry name" value="RGS1/SST2-like_Fungal-DR"/>
</dbReference>
<evidence type="ECO:0000313" key="5">
    <source>
        <dbReference type="Proteomes" id="UP000509704"/>
    </source>
</evidence>
<evidence type="ECO:0008006" key="6">
    <source>
        <dbReference type="Google" id="ProtNLM"/>
    </source>
</evidence>
<name>A0A7H9B0S0_ZYGMR</name>
<evidence type="ECO:0000313" key="4">
    <source>
        <dbReference type="EMBL" id="QLG72238.1"/>
    </source>
</evidence>
<feature type="domain" description="RGS" evidence="2">
    <location>
        <begin position="679"/>
        <end position="708"/>
    </location>
</feature>
<feature type="domain" description="DEP" evidence="3">
    <location>
        <begin position="284"/>
        <end position="368"/>
    </location>
</feature>
<dbReference type="EMBL" id="CP058606">
    <property type="protein sequence ID" value="QLG72238.1"/>
    <property type="molecule type" value="Genomic_DNA"/>
</dbReference>
<reference evidence="4 5" key="1">
    <citation type="submission" date="2020-07" db="EMBL/GenBank/DDBJ databases">
        <title>The yeast mating-type switching endonuclease HO is a domesticated member of an unorthodox homing genetic element family.</title>
        <authorList>
            <person name="Coughlan A.Y."/>
            <person name="Lombardi L."/>
            <person name="Braun-Galleani S."/>
            <person name="Martos A.R."/>
            <person name="Galeote V."/>
            <person name="Bigey F."/>
            <person name="Dequin S."/>
            <person name="Byrne K.P."/>
            <person name="Wolfe K.H."/>
        </authorList>
    </citation>
    <scope>NUCLEOTIDE SEQUENCE [LARGE SCALE GENOMIC DNA]</scope>
    <source>
        <strain evidence="4 5">NRRL Y-6702</strain>
    </source>
</reference>
<evidence type="ECO:0000259" key="3">
    <source>
        <dbReference type="PROSITE" id="PS50186"/>
    </source>
</evidence>
<dbReference type="OrthoDB" id="196547at2759"/>
<dbReference type="CDD" id="cd04450">
    <property type="entry name" value="DEP_RGS7-like"/>
    <property type="match status" value="1"/>
</dbReference>
<accession>A0A7H9B0S0</accession>
<protein>
    <recommendedName>
        <fullName evidence="6">Regulator of G protein signaling superfamily</fullName>
    </recommendedName>
</protein>
<dbReference type="RefSeq" id="XP_037143966.1">
    <property type="nucleotide sequence ID" value="XM_037288071.1"/>
</dbReference>
<dbReference type="InterPro" id="IPR000591">
    <property type="entry name" value="DEP_dom"/>
</dbReference>
<proteinExistence type="predicted"/>
<dbReference type="Gene3D" id="1.10.167.10">
    <property type="entry name" value="Regulator of G-protein Signalling 4, domain 2"/>
    <property type="match status" value="1"/>
</dbReference>
<evidence type="ECO:0000256" key="1">
    <source>
        <dbReference type="ARBA" id="ARBA00022700"/>
    </source>
</evidence>
<organism evidence="4 5">
    <name type="scientific">Zygotorulaspora mrakii</name>
    <name type="common">Zygosaccharomyces mrakii</name>
    <dbReference type="NCBI Taxonomy" id="42260"/>
    <lineage>
        <taxon>Eukaryota</taxon>
        <taxon>Fungi</taxon>
        <taxon>Dikarya</taxon>
        <taxon>Ascomycota</taxon>
        <taxon>Saccharomycotina</taxon>
        <taxon>Saccharomycetes</taxon>
        <taxon>Saccharomycetales</taxon>
        <taxon>Saccharomycetaceae</taxon>
        <taxon>Zygotorulaspora</taxon>
    </lineage>
</organism>
<dbReference type="InterPro" id="IPR044926">
    <property type="entry name" value="RGS_subdomain_2"/>
</dbReference>
<dbReference type="SMART" id="SM00315">
    <property type="entry name" value="RGS"/>
    <property type="match status" value="1"/>
</dbReference>
<keyword evidence="1" id="KW-0734">Signal transduction inhibitor</keyword>
<dbReference type="GO" id="GO:0035556">
    <property type="term" value="P:intracellular signal transduction"/>
    <property type="evidence" value="ECO:0007669"/>
    <property type="project" value="InterPro"/>
</dbReference>
<gene>
    <name evidence="4" type="ORF">HG535_0C05920</name>
</gene>
<dbReference type="KEGG" id="zmk:HG535_0C05920"/>